<accession>A0AAW1W3I9</accession>
<comment type="caution">
    <text evidence="2">The sequence shown here is derived from an EMBL/GenBank/DDBJ whole genome shotgun (WGS) entry which is preliminary data.</text>
</comment>
<name>A0AAW1W3I9_RUBAR</name>
<dbReference type="AlphaFoldDB" id="A0AAW1W3I9"/>
<gene>
    <name evidence="2" type="ORF">M0R45_037452</name>
</gene>
<keyword evidence="3" id="KW-1185">Reference proteome</keyword>
<evidence type="ECO:0000313" key="3">
    <source>
        <dbReference type="Proteomes" id="UP001457282"/>
    </source>
</evidence>
<feature type="domain" description="Subtilisin-like protease fibronectin type-III" evidence="1">
    <location>
        <begin position="29"/>
        <end position="108"/>
    </location>
</feature>
<dbReference type="EMBL" id="JBEDUW010000007">
    <property type="protein sequence ID" value="KAK9913642.1"/>
    <property type="molecule type" value="Genomic_DNA"/>
</dbReference>
<dbReference type="Gene3D" id="2.60.40.2310">
    <property type="match status" value="1"/>
</dbReference>
<sequence>MTTAKSMSAKVNLSRIGIWSWPTKPFYGSISWTVTNVGSSNSTYIAKISAPLGLKISVNPSVLSFSYVGEKKSFALIITGSMEKSSLASASLVWDGGGAFQVRSPIIVYVVV</sequence>
<reference evidence="2 3" key="1">
    <citation type="journal article" date="2023" name="G3 (Bethesda)">
        <title>A chromosome-length genome assembly and annotation of blackberry (Rubus argutus, cv. 'Hillquist').</title>
        <authorList>
            <person name="Bruna T."/>
            <person name="Aryal R."/>
            <person name="Dudchenko O."/>
            <person name="Sargent D.J."/>
            <person name="Mead D."/>
            <person name="Buti M."/>
            <person name="Cavallini A."/>
            <person name="Hytonen T."/>
            <person name="Andres J."/>
            <person name="Pham M."/>
            <person name="Weisz D."/>
            <person name="Mascagni F."/>
            <person name="Usai G."/>
            <person name="Natali L."/>
            <person name="Bassil N."/>
            <person name="Fernandez G.E."/>
            <person name="Lomsadze A."/>
            <person name="Armour M."/>
            <person name="Olukolu B."/>
            <person name="Poorten T."/>
            <person name="Britton C."/>
            <person name="Davik J."/>
            <person name="Ashrafi H."/>
            <person name="Aiden E.L."/>
            <person name="Borodovsky M."/>
            <person name="Worthington M."/>
        </authorList>
    </citation>
    <scope>NUCLEOTIDE SEQUENCE [LARGE SCALE GENOMIC DNA]</scope>
    <source>
        <strain evidence="2">PI 553951</strain>
    </source>
</reference>
<proteinExistence type="predicted"/>
<organism evidence="2 3">
    <name type="scientific">Rubus argutus</name>
    <name type="common">Southern blackberry</name>
    <dbReference type="NCBI Taxonomy" id="59490"/>
    <lineage>
        <taxon>Eukaryota</taxon>
        <taxon>Viridiplantae</taxon>
        <taxon>Streptophyta</taxon>
        <taxon>Embryophyta</taxon>
        <taxon>Tracheophyta</taxon>
        <taxon>Spermatophyta</taxon>
        <taxon>Magnoliopsida</taxon>
        <taxon>eudicotyledons</taxon>
        <taxon>Gunneridae</taxon>
        <taxon>Pentapetalae</taxon>
        <taxon>rosids</taxon>
        <taxon>fabids</taxon>
        <taxon>Rosales</taxon>
        <taxon>Rosaceae</taxon>
        <taxon>Rosoideae</taxon>
        <taxon>Rosoideae incertae sedis</taxon>
        <taxon>Rubus</taxon>
    </lineage>
</organism>
<dbReference type="InterPro" id="IPR041469">
    <property type="entry name" value="Subtilisin-like_FN3"/>
</dbReference>
<dbReference type="Pfam" id="PF17766">
    <property type="entry name" value="fn3_6"/>
    <property type="match status" value="1"/>
</dbReference>
<evidence type="ECO:0000259" key="1">
    <source>
        <dbReference type="Pfam" id="PF17766"/>
    </source>
</evidence>
<dbReference type="Proteomes" id="UP001457282">
    <property type="component" value="Unassembled WGS sequence"/>
</dbReference>
<protein>
    <recommendedName>
        <fullName evidence="1">Subtilisin-like protease fibronectin type-III domain-containing protein</fullName>
    </recommendedName>
</protein>
<evidence type="ECO:0000313" key="2">
    <source>
        <dbReference type="EMBL" id="KAK9913642.1"/>
    </source>
</evidence>